<dbReference type="GO" id="GO:0005666">
    <property type="term" value="C:RNA polymerase III complex"/>
    <property type="evidence" value="ECO:0007669"/>
    <property type="project" value="TreeGrafter"/>
</dbReference>
<feature type="region of interest" description="Disordered" evidence="1">
    <location>
        <begin position="414"/>
        <end position="453"/>
    </location>
</feature>
<organism evidence="2 3">
    <name type="scientific">Dimorphilus gyrociliatus</name>
    <dbReference type="NCBI Taxonomy" id="2664684"/>
    <lineage>
        <taxon>Eukaryota</taxon>
        <taxon>Metazoa</taxon>
        <taxon>Spiralia</taxon>
        <taxon>Lophotrochozoa</taxon>
        <taxon>Annelida</taxon>
        <taxon>Polychaeta</taxon>
        <taxon>Polychaeta incertae sedis</taxon>
        <taxon>Dinophilidae</taxon>
        <taxon>Dimorphilus</taxon>
    </lineage>
</organism>
<evidence type="ECO:0000256" key="1">
    <source>
        <dbReference type="SAM" id="MobiDB-lite"/>
    </source>
</evidence>
<dbReference type="Pfam" id="PF04801">
    <property type="entry name" value="RPC5"/>
    <property type="match status" value="1"/>
</dbReference>
<comment type="caution">
    <text evidence="2">The sequence shown here is derived from an EMBL/GenBank/DDBJ whole genome shotgun (WGS) entry which is preliminary data.</text>
</comment>
<dbReference type="OrthoDB" id="340681at2759"/>
<dbReference type="InterPro" id="IPR006886">
    <property type="entry name" value="RNA_pol_III_Rpc5"/>
</dbReference>
<protein>
    <submittedName>
        <fullName evidence="2">DgyrCDS8453</fullName>
    </submittedName>
</protein>
<dbReference type="GO" id="GO:0042797">
    <property type="term" value="P:tRNA transcription by RNA polymerase III"/>
    <property type="evidence" value="ECO:0007669"/>
    <property type="project" value="TreeGrafter"/>
</dbReference>
<sequence>MDVKKEEDVEDPIVEERNVYLNKQLMMYLLRFPLRPANSDMTSFCSAKIKPKQREVELESRLEENSHYSKTKAAEIACNSNMDADIRRIALSSSITNANEGSYAVAFISSDGNFNLCPVTSILEMRPSLNYLDSERRSKDEVITNDTEEKVSVHYARKESDAAKAKRLASYDYHMKNKAKERWISLDYRKADSRQAVAERSLLVREMGDNFQSQSLEWLDTTPDEYAKKLLPAVEEEVESHTPLPYHMLSLSQLRTRPLLDQVKQLLRQAKVMKFSQLQTLVGGCSDSSTLLWQVQQVGLLIQGCWVLKSEILYDESQKHLVSPRDFVLWKFVQSRDILRKDLAQALKISPDQLKNVLLTVARSKGVTRHWEFLMDTDKDFIDNHPETVHKQQRQWIAKQQELQKILNIDLTTNQKRRRQSSTRIDDDTKSPKVRSRHTSGKSQESPAIDAKSLNDKLTEVDREKSLQSFIKILMTNHHVLSLTEIRRQLNMKLAQLDAGHPLTCVSEVELEEAVTKAGSKKFGQVFVMMEYGDGLDIIRQCVLDKMNKDFKVRIGLVKERVEEVTGKPANEAECKRILKDMCSSRGSLWVLKNSVSS</sequence>
<dbReference type="PANTHER" id="PTHR12069">
    <property type="entry name" value="DNA-DIRECTED RNA POLYMERASES III 80 KDA POLYPEPTIDE RNA POLYMERASE III SUBUNIT 5"/>
    <property type="match status" value="1"/>
</dbReference>
<evidence type="ECO:0000313" key="2">
    <source>
        <dbReference type="EMBL" id="CAD5119869.1"/>
    </source>
</evidence>
<dbReference type="EMBL" id="CAJFCJ010000011">
    <property type="protein sequence ID" value="CAD5119869.1"/>
    <property type="molecule type" value="Genomic_DNA"/>
</dbReference>
<proteinExistence type="predicted"/>
<dbReference type="Proteomes" id="UP000549394">
    <property type="component" value="Unassembled WGS sequence"/>
</dbReference>
<reference evidence="2 3" key="1">
    <citation type="submission" date="2020-08" db="EMBL/GenBank/DDBJ databases">
        <authorList>
            <person name="Hejnol A."/>
        </authorList>
    </citation>
    <scope>NUCLEOTIDE SEQUENCE [LARGE SCALE GENOMIC DNA]</scope>
</reference>
<evidence type="ECO:0000313" key="3">
    <source>
        <dbReference type="Proteomes" id="UP000549394"/>
    </source>
</evidence>
<gene>
    <name evidence="2" type="ORF">DGYR_LOCUS8049</name>
</gene>
<dbReference type="PANTHER" id="PTHR12069:SF0">
    <property type="entry name" value="DNA-DIRECTED RNA POLYMERASE III SUBUNIT RPC5"/>
    <property type="match status" value="1"/>
</dbReference>
<name>A0A7I8VU64_9ANNE</name>
<dbReference type="AlphaFoldDB" id="A0A7I8VU64"/>
<keyword evidence="3" id="KW-1185">Reference proteome</keyword>
<accession>A0A7I8VU64</accession>